<keyword evidence="3" id="KW-1185">Reference proteome</keyword>
<organism evidence="2 3">
    <name type="scientific">Salinispora arenicola</name>
    <dbReference type="NCBI Taxonomy" id="168697"/>
    <lineage>
        <taxon>Bacteria</taxon>
        <taxon>Bacillati</taxon>
        <taxon>Actinomycetota</taxon>
        <taxon>Actinomycetes</taxon>
        <taxon>Micromonosporales</taxon>
        <taxon>Micromonosporaceae</taxon>
        <taxon>Salinispora</taxon>
    </lineage>
</organism>
<evidence type="ECO:0000313" key="3">
    <source>
        <dbReference type="Proteomes" id="UP000677457"/>
    </source>
</evidence>
<gene>
    <name evidence="2" type="ORF">Sar04_38170</name>
</gene>
<comment type="caution">
    <text evidence="2">The sequence shown here is derived from an EMBL/GenBank/DDBJ whole genome shotgun (WGS) entry which is preliminary data.</text>
</comment>
<dbReference type="EMBL" id="BOQM01000030">
    <property type="protein sequence ID" value="GIM87081.1"/>
    <property type="molecule type" value="Genomic_DNA"/>
</dbReference>
<reference evidence="2 3" key="1">
    <citation type="submission" date="2021-03" db="EMBL/GenBank/DDBJ databases">
        <title>Whole genome shotgun sequence of Salinispora arenicola NBRC 105043.</title>
        <authorList>
            <person name="Komaki H."/>
            <person name="Tamura T."/>
        </authorList>
    </citation>
    <scope>NUCLEOTIDE SEQUENCE [LARGE SCALE GENOMIC DNA]</scope>
    <source>
        <strain evidence="2 3">NBRC 105043</strain>
    </source>
</reference>
<sequence length="177" mass="19167">MEDSRMSTAPTPAADTVLNSIDALCDAYAKAKVAYTVANHADTKTERDHHIARSQYWNSEAQNHYSSLTEAIHTLAPEHTQVETFLPVRVLPNGHVEIHTRDQHGRQIVVVLTTAEAVAIGVHLTAHAAASLDRTGTMLHHHLPPLPTQPPVATTHTPTTPTNRGDTQAIGRAPAPQ</sequence>
<evidence type="ECO:0000313" key="2">
    <source>
        <dbReference type="EMBL" id="GIM87081.1"/>
    </source>
</evidence>
<name>A0ABQ4JVW7_SALAC</name>
<proteinExistence type="predicted"/>
<accession>A0ABQ4JVW7</accession>
<evidence type="ECO:0000256" key="1">
    <source>
        <dbReference type="SAM" id="MobiDB-lite"/>
    </source>
</evidence>
<feature type="compositionally biased region" description="Low complexity" evidence="1">
    <location>
        <begin position="151"/>
        <end position="162"/>
    </location>
</feature>
<feature type="region of interest" description="Disordered" evidence="1">
    <location>
        <begin position="139"/>
        <end position="177"/>
    </location>
</feature>
<dbReference type="Proteomes" id="UP000677457">
    <property type="component" value="Unassembled WGS sequence"/>
</dbReference>
<protein>
    <submittedName>
        <fullName evidence="2">Uncharacterized protein</fullName>
    </submittedName>
</protein>